<proteinExistence type="predicted"/>
<sequence>MNWLDTSGRIRVKRTLAAQYAGRSLCAQIISANTPSAIPISTQMSYANDGLRPRAPVSPTCCWPMA</sequence>
<organism evidence="1 2">
    <name type="scientific">Tigriopus californicus</name>
    <name type="common">Marine copepod</name>
    <dbReference type="NCBI Taxonomy" id="6832"/>
    <lineage>
        <taxon>Eukaryota</taxon>
        <taxon>Metazoa</taxon>
        <taxon>Ecdysozoa</taxon>
        <taxon>Arthropoda</taxon>
        <taxon>Crustacea</taxon>
        <taxon>Multicrustacea</taxon>
        <taxon>Hexanauplia</taxon>
        <taxon>Copepoda</taxon>
        <taxon>Harpacticoida</taxon>
        <taxon>Harpacticidae</taxon>
        <taxon>Tigriopus</taxon>
    </lineage>
</organism>
<accession>A0A553PFG1</accession>
<dbReference type="EMBL" id="VCGU01000004">
    <property type="protein sequence ID" value="TRY76420.1"/>
    <property type="molecule type" value="Genomic_DNA"/>
</dbReference>
<reference evidence="1 2" key="1">
    <citation type="journal article" date="2018" name="Nat. Ecol. Evol.">
        <title>Genomic signatures of mitonuclear coevolution across populations of Tigriopus californicus.</title>
        <authorList>
            <person name="Barreto F.S."/>
            <person name="Watson E.T."/>
            <person name="Lima T.G."/>
            <person name="Willett C.S."/>
            <person name="Edmands S."/>
            <person name="Li W."/>
            <person name="Burton R.S."/>
        </authorList>
    </citation>
    <scope>NUCLEOTIDE SEQUENCE [LARGE SCALE GENOMIC DNA]</scope>
    <source>
        <strain evidence="1 2">San Diego</strain>
    </source>
</reference>
<dbReference type="Proteomes" id="UP000318571">
    <property type="component" value="Chromosome 5"/>
</dbReference>
<comment type="caution">
    <text evidence="1">The sequence shown here is derived from an EMBL/GenBank/DDBJ whole genome shotgun (WGS) entry which is preliminary data.</text>
</comment>
<keyword evidence="2" id="KW-1185">Reference proteome</keyword>
<dbReference type="AlphaFoldDB" id="A0A553PFG1"/>
<evidence type="ECO:0000313" key="1">
    <source>
        <dbReference type="EMBL" id="TRY76420.1"/>
    </source>
</evidence>
<evidence type="ECO:0000313" key="2">
    <source>
        <dbReference type="Proteomes" id="UP000318571"/>
    </source>
</evidence>
<gene>
    <name evidence="1" type="ORF">TCAL_15945</name>
</gene>
<name>A0A553PFG1_TIGCA</name>
<protein>
    <submittedName>
        <fullName evidence="1">Uncharacterized protein</fullName>
    </submittedName>
</protein>